<gene>
    <name evidence="1" type="ORF">K7G82_14020</name>
</gene>
<sequence length="158" mass="17080">MTRHILRCRERRVAEASDLLGLDLPRSAYGTASHADRHALWLGPDEWLILAPEPFAATADVWAAIGASFVEVSDRQVALQLSGAGADTCLAGGCPLDLALPAFPIGACARTVFHKAEIIVWRTGSSRFQVEIGRSFAPYVTRLLSQQVQRGRSLAVPT</sequence>
<dbReference type="Pfam" id="PF04268">
    <property type="entry name" value="SoxG"/>
    <property type="match status" value="1"/>
</dbReference>
<accession>A0ABS7PQ94</accession>
<dbReference type="InterPro" id="IPR027266">
    <property type="entry name" value="TrmE/GcvT-like"/>
</dbReference>
<protein>
    <submittedName>
        <fullName evidence="1">Sarcosine oxidase, gamma subunit</fullName>
    </submittedName>
</protein>
<dbReference type="Gene3D" id="3.30.70.1520">
    <property type="entry name" value="Heterotetrameric sarcosine oxidase"/>
    <property type="match status" value="1"/>
</dbReference>
<comment type="caution">
    <text evidence="1">The sequence shown here is derived from an EMBL/GenBank/DDBJ whole genome shotgun (WGS) entry which is preliminary data.</text>
</comment>
<reference evidence="1 2" key="1">
    <citation type="submission" date="2021-08" db="EMBL/GenBank/DDBJ databases">
        <authorList>
            <person name="Tuo L."/>
        </authorList>
    </citation>
    <scope>NUCLEOTIDE SEQUENCE [LARGE SCALE GENOMIC DNA]</scope>
    <source>
        <strain evidence="1 2">JCM 31229</strain>
    </source>
</reference>
<dbReference type="EMBL" id="JAINVV010000006">
    <property type="protein sequence ID" value="MBY8823416.1"/>
    <property type="molecule type" value="Genomic_DNA"/>
</dbReference>
<dbReference type="Gene3D" id="3.30.1360.120">
    <property type="entry name" value="Probable tRNA modification gtpase trme, domain 1"/>
    <property type="match status" value="1"/>
</dbReference>
<evidence type="ECO:0000313" key="2">
    <source>
        <dbReference type="Proteomes" id="UP000706039"/>
    </source>
</evidence>
<keyword evidence="2" id="KW-1185">Reference proteome</keyword>
<name>A0ABS7PQ94_9SPHN</name>
<evidence type="ECO:0000313" key="1">
    <source>
        <dbReference type="EMBL" id="MBY8823416.1"/>
    </source>
</evidence>
<organism evidence="1 2">
    <name type="scientific">Sphingomonas colocasiae</name>
    <dbReference type="NCBI Taxonomy" id="1848973"/>
    <lineage>
        <taxon>Bacteria</taxon>
        <taxon>Pseudomonadati</taxon>
        <taxon>Pseudomonadota</taxon>
        <taxon>Alphaproteobacteria</taxon>
        <taxon>Sphingomonadales</taxon>
        <taxon>Sphingomonadaceae</taxon>
        <taxon>Sphingomonas</taxon>
    </lineage>
</organism>
<dbReference type="InterPro" id="IPR007375">
    <property type="entry name" value="SoxG"/>
</dbReference>
<dbReference type="SUPFAM" id="SSF103025">
    <property type="entry name" value="Folate-binding domain"/>
    <property type="match status" value="1"/>
</dbReference>
<proteinExistence type="predicted"/>
<dbReference type="Proteomes" id="UP000706039">
    <property type="component" value="Unassembled WGS sequence"/>
</dbReference>